<evidence type="ECO:0000313" key="2">
    <source>
        <dbReference type="Proteomes" id="UP001283361"/>
    </source>
</evidence>
<reference evidence="1" key="1">
    <citation type="journal article" date="2023" name="G3 (Bethesda)">
        <title>A reference genome for the long-term kleptoplast-retaining sea slug Elysia crispata morphotype clarki.</title>
        <authorList>
            <person name="Eastman K.E."/>
            <person name="Pendleton A.L."/>
            <person name="Shaikh M.A."/>
            <person name="Suttiyut T."/>
            <person name="Ogas R."/>
            <person name="Tomko P."/>
            <person name="Gavelis G."/>
            <person name="Widhalm J.R."/>
            <person name="Wisecaver J.H."/>
        </authorList>
    </citation>
    <scope>NUCLEOTIDE SEQUENCE</scope>
    <source>
        <strain evidence="1">ECLA1</strain>
    </source>
</reference>
<protein>
    <submittedName>
        <fullName evidence="1">Uncharacterized protein</fullName>
    </submittedName>
</protein>
<dbReference type="AlphaFoldDB" id="A0AAE1B1T1"/>
<name>A0AAE1B1T1_9GAST</name>
<evidence type="ECO:0000313" key="1">
    <source>
        <dbReference type="EMBL" id="KAK3797306.1"/>
    </source>
</evidence>
<dbReference type="Proteomes" id="UP001283361">
    <property type="component" value="Unassembled WGS sequence"/>
</dbReference>
<accession>A0AAE1B1T1</accession>
<gene>
    <name evidence="1" type="ORF">RRG08_014934</name>
</gene>
<comment type="caution">
    <text evidence="1">The sequence shown here is derived from an EMBL/GenBank/DDBJ whole genome shotgun (WGS) entry which is preliminary data.</text>
</comment>
<organism evidence="1 2">
    <name type="scientific">Elysia crispata</name>
    <name type="common">lettuce slug</name>
    <dbReference type="NCBI Taxonomy" id="231223"/>
    <lineage>
        <taxon>Eukaryota</taxon>
        <taxon>Metazoa</taxon>
        <taxon>Spiralia</taxon>
        <taxon>Lophotrochozoa</taxon>
        <taxon>Mollusca</taxon>
        <taxon>Gastropoda</taxon>
        <taxon>Heterobranchia</taxon>
        <taxon>Euthyneura</taxon>
        <taxon>Panpulmonata</taxon>
        <taxon>Sacoglossa</taxon>
        <taxon>Placobranchoidea</taxon>
        <taxon>Plakobranchidae</taxon>
        <taxon>Elysia</taxon>
    </lineage>
</organism>
<dbReference type="EMBL" id="JAWDGP010000779">
    <property type="protein sequence ID" value="KAK3797306.1"/>
    <property type="molecule type" value="Genomic_DNA"/>
</dbReference>
<sequence>MISPRTVGHLSRLLPSRVVVCVCVQQSQKERKYFGVVSGTCISLDALRVTEPQIAQAAVSIEMRMWKFRVLSPTGSHELLLEPSSAPMEVKLVKKSKAKKKKNPERNQNG</sequence>
<proteinExistence type="predicted"/>
<keyword evidence="2" id="KW-1185">Reference proteome</keyword>